<comment type="similarity">
    <text evidence="1">Belongs to the LysR transcriptional regulatory family.</text>
</comment>
<dbReference type="InterPro" id="IPR037402">
    <property type="entry name" value="YidZ_PBP2"/>
</dbReference>
<keyword evidence="3 6" id="KW-0238">DNA-binding</keyword>
<evidence type="ECO:0000259" key="5">
    <source>
        <dbReference type="PROSITE" id="PS50931"/>
    </source>
</evidence>
<dbReference type="Gene3D" id="1.10.10.10">
    <property type="entry name" value="Winged helix-like DNA-binding domain superfamily/Winged helix DNA-binding domain"/>
    <property type="match status" value="1"/>
</dbReference>
<keyword evidence="7" id="KW-1185">Reference proteome</keyword>
<dbReference type="GO" id="GO:0003700">
    <property type="term" value="F:DNA-binding transcription factor activity"/>
    <property type="evidence" value="ECO:0007669"/>
    <property type="project" value="InterPro"/>
</dbReference>
<sequence>MVARLESIDLNLLVALNALLEERHVTNAGARLHIGQSAMSGVLRRLRGYFGDELLVRVGNELQLTPFAESLMPAARAAYDAAAVLFAAGVEFDPQDSERVFSVALSDYSLTRIGPQLIQRIDADAPNVRISFESLPTTFVRDPDGALMQYDLMVLPVEYLPAYASSSMPLFDDDFVVVLSRHSPFADRDELTVKDLKRSPQLLAALGPRNQLRPLAGLDAHRTLGDIDPHVSVSSYLGMSHLIRGSRYWALMPRSLAGITCTSDDFVIKEAPFPSERFTEHAFWHPSRERDAGLAWLRGLLEQVAAAQ</sequence>
<evidence type="ECO:0000256" key="4">
    <source>
        <dbReference type="ARBA" id="ARBA00023163"/>
    </source>
</evidence>
<dbReference type="InterPro" id="IPR005119">
    <property type="entry name" value="LysR_subst-bd"/>
</dbReference>
<dbReference type="EMBL" id="JACHML010000001">
    <property type="protein sequence ID" value="MBB6390523.1"/>
    <property type="molecule type" value="Genomic_DNA"/>
</dbReference>
<dbReference type="SUPFAM" id="SSF53850">
    <property type="entry name" value="Periplasmic binding protein-like II"/>
    <property type="match status" value="1"/>
</dbReference>
<dbReference type="InterPro" id="IPR000847">
    <property type="entry name" value="LysR_HTH_N"/>
</dbReference>
<dbReference type="SUPFAM" id="SSF46785">
    <property type="entry name" value="Winged helix' DNA-binding domain"/>
    <property type="match status" value="1"/>
</dbReference>
<dbReference type="RefSeq" id="WP_184749767.1">
    <property type="nucleotide sequence ID" value="NZ_BAAAJR010000003.1"/>
</dbReference>
<accession>A0A7X0FN16</accession>
<dbReference type="Gene3D" id="3.40.190.10">
    <property type="entry name" value="Periplasmic binding protein-like II"/>
    <property type="match status" value="2"/>
</dbReference>
<dbReference type="PROSITE" id="PS50931">
    <property type="entry name" value="HTH_LYSR"/>
    <property type="match status" value="1"/>
</dbReference>
<name>A0A7X0FN16_9MICO</name>
<evidence type="ECO:0000313" key="6">
    <source>
        <dbReference type="EMBL" id="MBB6390523.1"/>
    </source>
</evidence>
<protein>
    <submittedName>
        <fullName evidence="6">DNA-binding transcriptional LysR family regulator</fullName>
    </submittedName>
</protein>
<evidence type="ECO:0000256" key="3">
    <source>
        <dbReference type="ARBA" id="ARBA00023125"/>
    </source>
</evidence>
<dbReference type="InterPro" id="IPR036388">
    <property type="entry name" value="WH-like_DNA-bd_sf"/>
</dbReference>
<keyword evidence="4" id="KW-0804">Transcription</keyword>
<evidence type="ECO:0000256" key="1">
    <source>
        <dbReference type="ARBA" id="ARBA00009437"/>
    </source>
</evidence>
<dbReference type="InterPro" id="IPR036390">
    <property type="entry name" value="WH_DNA-bd_sf"/>
</dbReference>
<dbReference type="Pfam" id="PF00126">
    <property type="entry name" value="HTH_1"/>
    <property type="match status" value="1"/>
</dbReference>
<organism evidence="6 7">
    <name type="scientific">Microbacterium thalassium</name>
    <dbReference type="NCBI Taxonomy" id="362649"/>
    <lineage>
        <taxon>Bacteria</taxon>
        <taxon>Bacillati</taxon>
        <taxon>Actinomycetota</taxon>
        <taxon>Actinomycetes</taxon>
        <taxon>Micrococcales</taxon>
        <taxon>Microbacteriaceae</taxon>
        <taxon>Microbacterium</taxon>
    </lineage>
</organism>
<reference evidence="6 7" key="1">
    <citation type="submission" date="2020-08" db="EMBL/GenBank/DDBJ databases">
        <title>Sequencing the genomes of 1000 actinobacteria strains.</title>
        <authorList>
            <person name="Klenk H.-P."/>
        </authorList>
    </citation>
    <scope>NUCLEOTIDE SEQUENCE [LARGE SCALE GENOMIC DNA]</scope>
    <source>
        <strain evidence="6 7">DSM 12511</strain>
    </source>
</reference>
<dbReference type="PANTHER" id="PTHR30118">
    <property type="entry name" value="HTH-TYPE TRANSCRIPTIONAL REGULATOR LEUO-RELATED"/>
    <property type="match status" value="1"/>
</dbReference>
<dbReference type="InterPro" id="IPR050389">
    <property type="entry name" value="LysR-type_TF"/>
</dbReference>
<dbReference type="CDD" id="cd08417">
    <property type="entry name" value="PBP2_Nitroaromatics_like"/>
    <property type="match status" value="1"/>
</dbReference>
<keyword evidence="2" id="KW-0805">Transcription regulation</keyword>
<dbReference type="PANTHER" id="PTHR30118:SF6">
    <property type="entry name" value="HTH-TYPE TRANSCRIPTIONAL REGULATOR LEUO"/>
    <property type="match status" value="1"/>
</dbReference>
<dbReference type="AlphaFoldDB" id="A0A7X0FN16"/>
<dbReference type="Proteomes" id="UP000537775">
    <property type="component" value="Unassembled WGS sequence"/>
</dbReference>
<gene>
    <name evidence="6" type="ORF">HD594_000836</name>
</gene>
<evidence type="ECO:0000313" key="7">
    <source>
        <dbReference type="Proteomes" id="UP000537775"/>
    </source>
</evidence>
<comment type="caution">
    <text evidence="6">The sequence shown here is derived from an EMBL/GenBank/DDBJ whole genome shotgun (WGS) entry which is preliminary data.</text>
</comment>
<evidence type="ECO:0000256" key="2">
    <source>
        <dbReference type="ARBA" id="ARBA00023015"/>
    </source>
</evidence>
<dbReference type="GO" id="GO:0003677">
    <property type="term" value="F:DNA binding"/>
    <property type="evidence" value="ECO:0007669"/>
    <property type="project" value="UniProtKB-KW"/>
</dbReference>
<feature type="domain" description="HTH lysR-type" evidence="5">
    <location>
        <begin position="8"/>
        <end position="65"/>
    </location>
</feature>
<dbReference type="Pfam" id="PF03466">
    <property type="entry name" value="LysR_substrate"/>
    <property type="match status" value="1"/>
</dbReference>
<proteinExistence type="inferred from homology"/>